<reference evidence="2" key="1">
    <citation type="thesis" date="2020" institute="ProQuest LLC" country="789 East Eisenhower Parkway, Ann Arbor, MI, USA">
        <title>Comparative Genomics and Chromosome Evolution.</title>
        <authorList>
            <person name="Mudd A.B."/>
        </authorList>
    </citation>
    <scope>NUCLEOTIDE SEQUENCE</scope>
    <source>
        <strain evidence="2">1538</strain>
        <tissue evidence="2">Blood</tissue>
    </source>
</reference>
<evidence type="ECO:0000313" key="3">
    <source>
        <dbReference type="Proteomes" id="UP001181693"/>
    </source>
</evidence>
<dbReference type="Proteomes" id="UP001181693">
    <property type="component" value="Unassembled WGS sequence"/>
</dbReference>
<feature type="region of interest" description="Disordered" evidence="1">
    <location>
        <begin position="1"/>
        <end position="36"/>
    </location>
</feature>
<gene>
    <name evidence="2" type="ORF">GDO54_012889</name>
</gene>
<comment type="caution">
    <text evidence="2">The sequence shown here is derived from an EMBL/GenBank/DDBJ whole genome shotgun (WGS) entry which is preliminary data.</text>
</comment>
<accession>A0AAV3A2Z8</accession>
<evidence type="ECO:0000313" key="2">
    <source>
        <dbReference type="EMBL" id="DBA25351.1"/>
    </source>
</evidence>
<dbReference type="AlphaFoldDB" id="A0AAV3A2Z8"/>
<proteinExistence type="predicted"/>
<dbReference type="EMBL" id="DYDO01000005">
    <property type="protein sequence ID" value="DBA25351.1"/>
    <property type="molecule type" value="Genomic_DNA"/>
</dbReference>
<organism evidence="2 3">
    <name type="scientific">Pyxicephalus adspersus</name>
    <name type="common">African bullfrog</name>
    <dbReference type="NCBI Taxonomy" id="30357"/>
    <lineage>
        <taxon>Eukaryota</taxon>
        <taxon>Metazoa</taxon>
        <taxon>Chordata</taxon>
        <taxon>Craniata</taxon>
        <taxon>Vertebrata</taxon>
        <taxon>Euteleostomi</taxon>
        <taxon>Amphibia</taxon>
        <taxon>Batrachia</taxon>
        <taxon>Anura</taxon>
        <taxon>Neobatrachia</taxon>
        <taxon>Ranoidea</taxon>
        <taxon>Pyxicephalidae</taxon>
        <taxon>Pyxicephalinae</taxon>
        <taxon>Pyxicephalus</taxon>
    </lineage>
</organism>
<name>A0AAV3A2Z8_PYXAD</name>
<evidence type="ECO:0000256" key="1">
    <source>
        <dbReference type="SAM" id="MobiDB-lite"/>
    </source>
</evidence>
<protein>
    <submittedName>
        <fullName evidence="2">Uncharacterized protein</fullName>
    </submittedName>
</protein>
<sequence>MLTGPHSSKLLPLNDPHSSEFLPLNGPQSGEFLPLNGPQSGELLPLTGLQTNELFVGHCSGSILMVLRTEWAACPGSLCGNLGAISTS</sequence>
<keyword evidence="3" id="KW-1185">Reference proteome</keyword>